<dbReference type="AlphaFoldDB" id="A0AAE0M531"/>
<sequence length="204" mass="22998">MEKAPPCFPCVSGVPHLEPPFEEVELGLRPTSFPDWTSRLPQLRSPADRTGLPSSLALTYTDRLGPAALNGGLFRNQLQIRRRFPGKKPHLRGVGNWSTDNRAFRCQYLLTLSIYRWFVIRLPRGPFPAVRCDINALPQRPGIRYKCDTRLRSTKACPAFIRSLGLSAPRCCRTLLFPALLVLFMPDAMLVIPFPPPASTNMIR</sequence>
<reference evidence="1" key="1">
    <citation type="journal article" date="2023" name="Mol. Phylogenet. Evol.">
        <title>Genome-scale phylogeny and comparative genomics of the fungal order Sordariales.</title>
        <authorList>
            <person name="Hensen N."/>
            <person name="Bonometti L."/>
            <person name="Westerberg I."/>
            <person name="Brannstrom I.O."/>
            <person name="Guillou S."/>
            <person name="Cros-Aarteil S."/>
            <person name="Calhoun S."/>
            <person name="Haridas S."/>
            <person name="Kuo A."/>
            <person name="Mondo S."/>
            <person name="Pangilinan J."/>
            <person name="Riley R."/>
            <person name="LaButti K."/>
            <person name="Andreopoulos B."/>
            <person name="Lipzen A."/>
            <person name="Chen C."/>
            <person name="Yan M."/>
            <person name="Daum C."/>
            <person name="Ng V."/>
            <person name="Clum A."/>
            <person name="Steindorff A."/>
            <person name="Ohm R.A."/>
            <person name="Martin F."/>
            <person name="Silar P."/>
            <person name="Natvig D.O."/>
            <person name="Lalanne C."/>
            <person name="Gautier V."/>
            <person name="Ament-Velasquez S.L."/>
            <person name="Kruys A."/>
            <person name="Hutchinson M.I."/>
            <person name="Powell A.J."/>
            <person name="Barry K."/>
            <person name="Miller A.N."/>
            <person name="Grigoriev I.V."/>
            <person name="Debuchy R."/>
            <person name="Gladieux P."/>
            <person name="Hiltunen Thoren M."/>
            <person name="Johannesson H."/>
        </authorList>
    </citation>
    <scope>NUCLEOTIDE SEQUENCE</scope>
    <source>
        <strain evidence="1">SMH4131-1</strain>
    </source>
</reference>
<evidence type="ECO:0000313" key="2">
    <source>
        <dbReference type="Proteomes" id="UP001286456"/>
    </source>
</evidence>
<name>A0AAE0M531_9PEZI</name>
<dbReference type="EMBL" id="JAUEPO010000006">
    <property type="protein sequence ID" value="KAK3319726.1"/>
    <property type="molecule type" value="Genomic_DNA"/>
</dbReference>
<protein>
    <submittedName>
        <fullName evidence="1">Uncharacterized protein</fullName>
    </submittedName>
</protein>
<organism evidence="1 2">
    <name type="scientific">Cercophora scortea</name>
    <dbReference type="NCBI Taxonomy" id="314031"/>
    <lineage>
        <taxon>Eukaryota</taxon>
        <taxon>Fungi</taxon>
        <taxon>Dikarya</taxon>
        <taxon>Ascomycota</taxon>
        <taxon>Pezizomycotina</taxon>
        <taxon>Sordariomycetes</taxon>
        <taxon>Sordariomycetidae</taxon>
        <taxon>Sordariales</taxon>
        <taxon>Lasiosphaeriaceae</taxon>
        <taxon>Cercophora</taxon>
    </lineage>
</organism>
<accession>A0AAE0M531</accession>
<evidence type="ECO:0000313" key="1">
    <source>
        <dbReference type="EMBL" id="KAK3319726.1"/>
    </source>
</evidence>
<comment type="caution">
    <text evidence="1">The sequence shown here is derived from an EMBL/GenBank/DDBJ whole genome shotgun (WGS) entry which is preliminary data.</text>
</comment>
<gene>
    <name evidence="1" type="ORF">B0T19DRAFT_270819</name>
</gene>
<reference evidence="1" key="2">
    <citation type="submission" date="2023-06" db="EMBL/GenBank/DDBJ databases">
        <authorList>
            <consortium name="Lawrence Berkeley National Laboratory"/>
            <person name="Haridas S."/>
            <person name="Hensen N."/>
            <person name="Bonometti L."/>
            <person name="Westerberg I."/>
            <person name="Brannstrom I.O."/>
            <person name="Guillou S."/>
            <person name="Cros-Aarteil S."/>
            <person name="Calhoun S."/>
            <person name="Kuo A."/>
            <person name="Mondo S."/>
            <person name="Pangilinan J."/>
            <person name="Riley R."/>
            <person name="Labutti K."/>
            <person name="Andreopoulos B."/>
            <person name="Lipzen A."/>
            <person name="Chen C."/>
            <person name="Yanf M."/>
            <person name="Daum C."/>
            <person name="Ng V."/>
            <person name="Clum A."/>
            <person name="Steindorff A."/>
            <person name="Ohm R."/>
            <person name="Martin F."/>
            <person name="Silar P."/>
            <person name="Natvig D."/>
            <person name="Lalanne C."/>
            <person name="Gautier V."/>
            <person name="Ament-Velasquez S.L."/>
            <person name="Kruys A."/>
            <person name="Hutchinson M.I."/>
            <person name="Powell A.J."/>
            <person name="Barry K."/>
            <person name="Miller A.N."/>
            <person name="Grigoriev I.V."/>
            <person name="Debuchy R."/>
            <person name="Gladieux P."/>
            <person name="Thoren M.H."/>
            <person name="Johannesson H."/>
        </authorList>
    </citation>
    <scope>NUCLEOTIDE SEQUENCE</scope>
    <source>
        <strain evidence="1">SMH4131-1</strain>
    </source>
</reference>
<dbReference type="Proteomes" id="UP001286456">
    <property type="component" value="Unassembled WGS sequence"/>
</dbReference>
<keyword evidence="2" id="KW-1185">Reference proteome</keyword>
<proteinExistence type="predicted"/>